<keyword evidence="3" id="KW-1185">Reference proteome</keyword>
<organism evidence="2 3">
    <name type="scientific">Caenorhabditis nigoni</name>
    <dbReference type="NCBI Taxonomy" id="1611254"/>
    <lineage>
        <taxon>Eukaryota</taxon>
        <taxon>Metazoa</taxon>
        <taxon>Ecdysozoa</taxon>
        <taxon>Nematoda</taxon>
        <taxon>Chromadorea</taxon>
        <taxon>Rhabditida</taxon>
        <taxon>Rhabditina</taxon>
        <taxon>Rhabditomorpha</taxon>
        <taxon>Rhabditoidea</taxon>
        <taxon>Rhabditidae</taxon>
        <taxon>Peloderinae</taxon>
        <taxon>Caenorhabditis</taxon>
    </lineage>
</organism>
<feature type="compositionally biased region" description="Basic and acidic residues" evidence="1">
    <location>
        <begin position="67"/>
        <end position="123"/>
    </location>
</feature>
<feature type="compositionally biased region" description="Acidic residues" evidence="1">
    <location>
        <begin position="46"/>
        <end position="55"/>
    </location>
</feature>
<accession>A0A2G5S9S8</accession>
<gene>
    <name evidence="2" type="ORF">B9Z55_028841</name>
</gene>
<name>A0A2G5S9S8_9PELO</name>
<feature type="region of interest" description="Disordered" evidence="1">
    <location>
        <begin position="1"/>
        <end position="134"/>
    </location>
</feature>
<proteinExistence type="predicted"/>
<reference evidence="3" key="1">
    <citation type="submission" date="2017-10" db="EMBL/GenBank/DDBJ databases">
        <title>Rapid genome shrinkage in a self-fertile nematode reveals novel sperm competition proteins.</title>
        <authorList>
            <person name="Yin D."/>
            <person name="Schwarz E.M."/>
            <person name="Thomas C.G."/>
            <person name="Felde R.L."/>
            <person name="Korf I.F."/>
            <person name="Cutter A.D."/>
            <person name="Schartner C.M."/>
            <person name="Ralston E.J."/>
            <person name="Meyer B.J."/>
            <person name="Haag E.S."/>
        </authorList>
    </citation>
    <scope>NUCLEOTIDE SEQUENCE [LARGE SCALE GENOMIC DNA]</scope>
    <source>
        <strain evidence="3">JU1422</strain>
    </source>
</reference>
<dbReference type="AlphaFoldDB" id="A0A2G5S9S8"/>
<evidence type="ECO:0000313" key="2">
    <source>
        <dbReference type="EMBL" id="PIC11815.1"/>
    </source>
</evidence>
<dbReference type="Proteomes" id="UP000230233">
    <property type="component" value="Unassembled WGS sequence"/>
</dbReference>
<sequence length="174" mass="20441">MQSCLASSSQKQRPLAGALRLDWNNDAPPPPPAPIAEAQEASQLDPSDDEVDEAIQELGLGSWPRPDATEKQMKEAGQAKREVAAHKKRALELKRQRKERKMEKKRLMEQNERAQEEQLKVEKEEEEEEEQKFAAMMQRRRNELQEKQFLFRRFLMEELGNLQVRDAWDKRIFE</sequence>
<protein>
    <submittedName>
        <fullName evidence="2">Uncharacterized protein</fullName>
    </submittedName>
</protein>
<feature type="compositionally biased region" description="Polar residues" evidence="1">
    <location>
        <begin position="1"/>
        <end position="12"/>
    </location>
</feature>
<dbReference type="EMBL" id="PDUG01000041">
    <property type="protein sequence ID" value="PIC11815.1"/>
    <property type="molecule type" value="Genomic_DNA"/>
</dbReference>
<evidence type="ECO:0000313" key="3">
    <source>
        <dbReference type="Proteomes" id="UP000230233"/>
    </source>
</evidence>
<comment type="caution">
    <text evidence="2">The sequence shown here is derived from an EMBL/GenBank/DDBJ whole genome shotgun (WGS) entry which is preliminary data.</text>
</comment>
<evidence type="ECO:0000256" key="1">
    <source>
        <dbReference type="SAM" id="MobiDB-lite"/>
    </source>
</evidence>